<evidence type="ECO:0000256" key="4">
    <source>
        <dbReference type="SAM" id="SignalP"/>
    </source>
</evidence>
<keyword evidence="6" id="KW-1185">Reference proteome</keyword>
<organism evidence="5 6">
    <name type="scientific">Dactylosporangium siamense</name>
    <dbReference type="NCBI Taxonomy" id="685454"/>
    <lineage>
        <taxon>Bacteria</taxon>
        <taxon>Bacillati</taxon>
        <taxon>Actinomycetota</taxon>
        <taxon>Actinomycetes</taxon>
        <taxon>Micromonosporales</taxon>
        <taxon>Micromonosporaceae</taxon>
        <taxon>Dactylosporangium</taxon>
    </lineage>
</organism>
<dbReference type="GO" id="GO:0005975">
    <property type="term" value="P:carbohydrate metabolic process"/>
    <property type="evidence" value="ECO:0007669"/>
    <property type="project" value="InterPro"/>
</dbReference>
<evidence type="ECO:0008006" key="7">
    <source>
        <dbReference type="Google" id="ProtNLM"/>
    </source>
</evidence>
<dbReference type="EMBL" id="BONQ01000024">
    <property type="protein sequence ID" value="GIG43425.1"/>
    <property type="molecule type" value="Genomic_DNA"/>
</dbReference>
<dbReference type="PANTHER" id="PTHR22925">
    <property type="entry name" value="GLYCOSYL HYDROLASE 43 FAMILY MEMBER"/>
    <property type="match status" value="1"/>
</dbReference>
<name>A0A919PEP1_9ACTN</name>
<evidence type="ECO:0000256" key="2">
    <source>
        <dbReference type="ARBA" id="ARBA00022801"/>
    </source>
</evidence>
<dbReference type="CDD" id="cd18824">
    <property type="entry name" value="GH43_CtGH43-like"/>
    <property type="match status" value="1"/>
</dbReference>
<proteinExistence type="inferred from homology"/>
<dbReference type="SUPFAM" id="SSF75005">
    <property type="entry name" value="Arabinanase/levansucrase/invertase"/>
    <property type="match status" value="1"/>
</dbReference>
<dbReference type="InterPro" id="IPR006710">
    <property type="entry name" value="Glyco_hydro_43"/>
</dbReference>
<dbReference type="Pfam" id="PF04616">
    <property type="entry name" value="Glyco_hydro_43"/>
    <property type="match status" value="1"/>
</dbReference>
<evidence type="ECO:0000256" key="1">
    <source>
        <dbReference type="ARBA" id="ARBA00009865"/>
    </source>
</evidence>
<comment type="similarity">
    <text evidence="1">Belongs to the glycosyl hydrolase 43 family.</text>
</comment>
<dbReference type="Proteomes" id="UP000660611">
    <property type="component" value="Unassembled WGS sequence"/>
</dbReference>
<dbReference type="InterPro" id="IPR023296">
    <property type="entry name" value="Glyco_hydro_beta-prop_sf"/>
</dbReference>
<dbReference type="Gene3D" id="2.115.10.20">
    <property type="entry name" value="Glycosyl hydrolase domain, family 43"/>
    <property type="match status" value="1"/>
</dbReference>
<dbReference type="GO" id="GO:0004553">
    <property type="term" value="F:hydrolase activity, hydrolyzing O-glycosyl compounds"/>
    <property type="evidence" value="ECO:0007669"/>
    <property type="project" value="InterPro"/>
</dbReference>
<protein>
    <recommendedName>
        <fullName evidence="7">Family 43 glycosylhydrolase</fullName>
    </recommendedName>
</protein>
<dbReference type="RefSeq" id="WP_203845284.1">
    <property type="nucleotide sequence ID" value="NZ_BAAAVW010000004.1"/>
</dbReference>
<feature type="chain" id="PRO_5036712895" description="Family 43 glycosylhydrolase" evidence="4">
    <location>
        <begin position="28"/>
        <end position="778"/>
    </location>
</feature>
<keyword evidence="4" id="KW-0732">Signal</keyword>
<evidence type="ECO:0000313" key="5">
    <source>
        <dbReference type="EMBL" id="GIG43425.1"/>
    </source>
</evidence>
<keyword evidence="3" id="KW-0326">Glycosidase</keyword>
<reference evidence="5" key="1">
    <citation type="submission" date="2021-01" db="EMBL/GenBank/DDBJ databases">
        <title>Whole genome shotgun sequence of Dactylosporangium siamense NBRC 106093.</title>
        <authorList>
            <person name="Komaki H."/>
            <person name="Tamura T."/>
        </authorList>
    </citation>
    <scope>NUCLEOTIDE SEQUENCE</scope>
    <source>
        <strain evidence="5">NBRC 106093</strain>
    </source>
</reference>
<keyword evidence="2" id="KW-0378">Hydrolase</keyword>
<dbReference type="PANTHER" id="PTHR22925:SF3">
    <property type="entry name" value="GLYCOSYL HYDROLASE FAMILY PROTEIN 43"/>
    <property type="match status" value="1"/>
</dbReference>
<evidence type="ECO:0000256" key="3">
    <source>
        <dbReference type="ARBA" id="ARBA00023295"/>
    </source>
</evidence>
<feature type="signal peptide" evidence="4">
    <location>
        <begin position="1"/>
        <end position="27"/>
    </location>
</feature>
<dbReference type="AlphaFoldDB" id="A0A919PEP1"/>
<gene>
    <name evidence="5" type="ORF">Dsi01nite_014660</name>
</gene>
<evidence type="ECO:0000313" key="6">
    <source>
        <dbReference type="Proteomes" id="UP000660611"/>
    </source>
</evidence>
<accession>A0A919PEP1</accession>
<sequence>MTHRLRVAVAALLVLVASLVVAGPAHADVTTTIANSDAAGNQLSRFDVAGNSLDAHDGSLIQVGNTFYLYGTSYSCGYEYQHNSNFCGFKVYSSPDLAHWTDRGYVVAPDACGYCFRPHVIYNAATAKYVLWADGGGHYLVYTSGTPTGLFTRQPDPNLAVGGAVDEALYLDDDGTAYVIHNTVQVPAGDTADMVVEQLTPDYLNTTGAYVRLGLGNVEGFTVFKRNGVYHALMSDPTCAYCSGETGEMTATSMLGAWNGRWYDPNGWNFNDNRPQPRWRSRIVNATNCGGQPLASLPIVHADGSTGYYFVSDRWNNRAPNESLANLYIGPMTFDGAGTLQDIQCVNSFTISLPGSGGAYLNPPDLDQRSGFDGFRHYCDIAGTVWRQQSFTPSRTGTLSAASVTSFQSGKPNAPLLLDVVDAANGVLLGRSTFAVNTVPWAPTGITARPGITVTAGHQYLLRAHSATTSGCYGWEYNDGNPYAGGVESYSTSAGGSFTAENGRDLKFSTEVSATPALVSDELPAGWTSCAGEGATCTFTATRRVAYGAGAYAYRTGGSTACGIAAFGGDPAVGVLKSCYVAPLGGPSGWTQCGSEGGSCAFSGSNVVAYGANGAFVHRKLSGGAACGLAAFGGVDPIPGVAKACYLPPAGAPPGYTSCAGEGGTCTVSGGQRVIYGARGAFGTRWSTGSIACDNATFGDPVDGVVKGCYVRGGAPAGFGTTCSGEGGTCSFGGFRTVAYGAAGQYAYRSFTGGTACTAAAFGGDPAFGIAKSCYLTP</sequence>
<comment type="caution">
    <text evidence="5">The sequence shown here is derived from an EMBL/GenBank/DDBJ whole genome shotgun (WGS) entry which is preliminary data.</text>
</comment>